<organism evidence="9 10">
    <name type="scientific">Rivihabitans pingtungensis</name>
    <dbReference type="NCBI Taxonomy" id="1054498"/>
    <lineage>
        <taxon>Bacteria</taxon>
        <taxon>Pseudomonadati</taxon>
        <taxon>Pseudomonadota</taxon>
        <taxon>Betaproteobacteria</taxon>
        <taxon>Neisseriales</taxon>
        <taxon>Aquaspirillaceae</taxon>
        <taxon>Rivihabitans</taxon>
    </lineage>
</organism>
<comment type="subunit">
    <text evidence="5 6">The basal body constitutes a major portion of the flagellar organelle and consists of four rings (L,P,S, and M) mounted on a central rod. The rod consists of about 26 subunits of FlgG in the distal portion, and FlgB, FlgC and FlgF are thought to build up the proximal portion of the rod with about 6 subunits each.</text>
</comment>
<evidence type="ECO:0000313" key="10">
    <source>
        <dbReference type="Proteomes" id="UP000247555"/>
    </source>
</evidence>
<feature type="domain" description="Flagellar basal-body/hook protein C-terminal" evidence="8">
    <location>
        <begin position="90"/>
        <end position="133"/>
    </location>
</feature>
<keyword evidence="9" id="KW-0282">Flagellum</keyword>
<evidence type="ECO:0000259" key="8">
    <source>
        <dbReference type="Pfam" id="PF06429"/>
    </source>
</evidence>
<comment type="similarity">
    <text evidence="2">Belongs to the flagella basal body rod proteins family.</text>
</comment>
<dbReference type="Pfam" id="PF06429">
    <property type="entry name" value="Flg_bbr_C"/>
    <property type="match status" value="1"/>
</dbReference>
<dbReference type="InterPro" id="IPR010930">
    <property type="entry name" value="Flg_bb/hook_C_dom"/>
</dbReference>
<dbReference type="NCBIfam" id="TIGR01395">
    <property type="entry name" value="FlgC"/>
    <property type="match status" value="1"/>
</dbReference>
<evidence type="ECO:0000256" key="2">
    <source>
        <dbReference type="ARBA" id="ARBA00009677"/>
    </source>
</evidence>
<sequence>MSLSKVFDIAGAGMTAQSMRLNVVSSNIANVDSAVSSNGDPYKGKKVVFTAIPINKETPQVATVRVTAVVEDQSPARMVYDPKHPLADANGYITMPNINPVEEMTDMISSARSYQTNVEMMNTAKSLLQKTLSIGQQ</sequence>
<feature type="domain" description="Flagellar basal body rod protein N-terminal" evidence="7">
    <location>
        <begin position="8"/>
        <end position="32"/>
    </location>
</feature>
<evidence type="ECO:0000256" key="5">
    <source>
        <dbReference type="ARBA" id="ARBA00025933"/>
    </source>
</evidence>
<reference evidence="9 10" key="1">
    <citation type="submission" date="2018-05" db="EMBL/GenBank/DDBJ databases">
        <title>Genomic Encyclopedia of Type Strains, Phase IV (KMG-IV): sequencing the most valuable type-strain genomes for metagenomic binning, comparative biology and taxonomic classification.</title>
        <authorList>
            <person name="Goeker M."/>
        </authorList>
    </citation>
    <scope>NUCLEOTIDE SEQUENCE [LARGE SCALE GENOMIC DNA]</scope>
    <source>
        <strain evidence="9 10">DSM 29661</strain>
    </source>
</reference>
<evidence type="ECO:0000259" key="7">
    <source>
        <dbReference type="Pfam" id="PF00460"/>
    </source>
</evidence>
<proteinExistence type="inferred from homology"/>
<dbReference type="Proteomes" id="UP000247555">
    <property type="component" value="Unassembled WGS sequence"/>
</dbReference>
<keyword evidence="4 6" id="KW-0975">Bacterial flagellum</keyword>
<comment type="subcellular location">
    <subcellularLocation>
        <location evidence="1 6">Bacterial flagellum basal body</location>
    </subcellularLocation>
</comment>
<accession>A0A318KSP4</accession>
<dbReference type="AlphaFoldDB" id="A0A318KSP4"/>
<dbReference type="RefSeq" id="WP_110390856.1">
    <property type="nucleotide sequence ID" value="NZ_DALYFX010000180.1"/>
</dbReference>
<name>A0A318KSP4_9NEIS</name>
<evidence type="ECO:0000313" key="9">
    <source>
        <dbReference type="EMBL" id="PXX78735.1"/>
    </source>
</evidence>
<evidence type="ECO:0000256" key="3">
    <source>
        <dbReference type="ARBA" id="ARBA00017941"/>
    </source>
</evidence>
<dbReference type="EMBL" id="QJKI01000010">
    <property type="protein sequence ID" value="PXX78735.1"/>
    <property type="molecule type" value="Genomic_DNA"/>
</dbReference>
<dbReference type="InterPro" id="IPR019776">
    <property type="entry name" value="Flagellar_basal_body_rod_CS"/>
</dbReference>
<protein>
    <recommendedName>
        <fullName evidence="3 6">Flagellar basal-body rod protein FlgC</fullName>
    </recommendedName>
</protein>
<evidence type="ECO:0000256" key="4">
    <source>
        <dbReference type="ARBA" id="ARBA00023143"/>
    </source>
</evidence>
<dbReference type="GO" id="GO:0030694">
    <property type="term" value="C:bacterial-type flagellum basal body, rod"/>
    <property type="evidence" value="ECO:0007669"/>
    <property type="project" value="UniProtKB-UniRule"/>
</dbReference>
<dbReference type="PANTHER" id="PTHR30435:SF2">
    <property type="entry name" value="FLAGELLAR BASAL-BODY ROD PROTEIN FLGC"/>
    <property type="match status" value="1"/>
</dbReference>
<dbReference type="OrthoDB" id="9794148at2"/>
<evidence type="ECO:0000256" key="1">
    <source>
        <dbReference type="ARBA" id="ARBA00004117"/>
    </source>
</evidence>
<dbReference type="PANTHER" id="PTHR30435">
    <property type="entry name" value="FLAGELLAR PROTEIN"/>
    <property type="match status" value="1"/>
</dbReference>
<comment type="caution">
    <text evidence="9">The sequence shown here is derived from an EMBL/GenBank/DDBJ whole genome shotgun (WGS) entry which is preliminary data.</text>
</comment>
<dbReference type="PROSITE" id="PS00588">
    <property type="entry name" value="FLAGELLA_BB_ROD"/>
    <property type="match status" value="1"/>
</dbReference>
<keyword evidence="9" id="KW-0966">Cell projection</keyword>
<keyword evidence="9" id="KW-0969">Cilium</keyword>
<dbReference type="InterPro" id="IPR006299">
    <property type="entry name" value="FlgC"/>
</dbReference>
<dbReference type="Pfam" id="PF00460">
    <property type="entry name" value="Flg_bb_rod"/>
    <property type="match status" value="1"/>
</dbReference>
<evidence type="ECO:0000256" key="6">
    <source>
        <dbReference type="RuleBase" id="RU362062"/>
    </source>
</evidence>
<gene>
    <name evidence="9" type="ORF">DFR34_11057</name>
</gene>
<dbReference type="GO" id="GO:0071978">
    <property type="term" value="P:bacterial-type flagellum-dependent swarming motility"/>
    <property type="evidence" value="ECO:0007669"/>
    <property type="project" value="TreeGrafter"/>
</dbReference>
<keyword evidence="10" id="KW-1185">Reference proteome</keyword>
<dbReference type="InterPro" id="IPR001444">
    <property type="entry name" value="Flag_bb_rod_N"/>
</dbReference>